<dbReference type="SUPFAM" id="SSF52540">
    <property type="entry name" value="P-loop containing nucleoside triphosphate hydrolases"/>
    <property type="match status" value="1"/>
</dbReference>
<dbReference type="EMBL" id="BK032766">
    <property type="protein sequence ID" value="DAF59229.1"/>
    <property type="molecule type" value="Genomic_DNA"/>
</dbReference>
<dbReference type="Gene3D" id="3.40.50.300">
    <property type="entry name" value="P-loop containing nucleotide triphosphate hydrolases"/>
    <property type="match status" value="1"/>
</dbReference>
<keyword evidence="1" id="KW-0547">Nucleotide-binding</keyword>
<keyword evidence="1" id="KW-0347">Helicase</keyword>
<accession>A0A8S5T7B5</accession>
<keyword evidence="1" id="KW-0067">ATP-binding</keyword>
<keyword evidence="1" id="KW-0378">Hydrolase</keyword>
<organism evidence="1">
    <name type="scientific">Siphoviridae sp. ct3fB6</name>
    <dbReference type="NCBI Taxonomy" id="2827770"/>
    <lineage>
        <taxon>Viruses</taxon>
        <taxon>Duplodnaviria</taxon>
        <taxon>Heunggongvirae</taxon>
        <taxon>Uroviricota</taxon>
        <taxon>Caudoviricetes</taxon>
    </lineage>
</organism>
<sequence length="222" mass="25415">METRSKQTLPIAAILSYGLPYYDEPIEVEKRPEWFKACCKYVCPGFKIDDSNRNIMNQLFLYTEGRSEKLDSNKGLLLRGDIGTGKSTIMQILNRYSCFTRGKAKGGYPIGGFRIDSASCIANGFSMRGKDALELYTYNNGTPRMICFDELGREPIPAKYFGTELNVMQYIFQCRYELRHEAITHVTTNLTIKEIQRIYGAYIADRINEMFNVLDLNGASRR</sequence>
<name>A0A8S5T7B5_9CAUD</name>
<dbReference type="InterPro" id="IPR027417">
    <property type="entry name" value="P-loop_NTPase"/>
</dbReference>
<protein>
    <submittedName>
        <fullName evidence="1">Replicative helicase</fullName>
    </submittedName>
</protein>
<proteinExistence type="predicted"/>
<dbReference type="GO" id="GO:0004386">
    <property type="term" value="F:helicase activity"/>
    <property type="evidence" value="ECO:0007669"/>
    <property type="project" value="UniProtKB-KW"/>
</dbReference>
<reference evidence="1" key="1">
    <citation type="journal article" date="2021" name="Proc. Natl. Acad. Sci. U.S.A.">
        <title>A Catalog of Tens of Thousands of Viruses from Human Metagenomes Reveals Hidden Associations with Chronic Diseases.</title>
        <authorList>
            <person name="Tisza M.J."/>
            <person name="Buck C.B."/>
        </authorList>
    </citation>
    <scope>NUCLEOTIDE SEQUENCE</scope>
    <source>
        <strain evidence="1">Ct3fB6</strain>
    </source>
</reference>
<evidence type="ECO:0000313" key="1">
    <source>
        <dbReference type="EMBL" id="DAF59229.1"/>
    </source>
</evidence>